<evidence type="ECO:0000313" key="3">
    <source>
        <dbReference type="WBParaSite" id="L893_g15247.t1"/>
    </source>
</evidence>
<sequence>MGFALCFGTTDGHGYLTREVTEGTEVVHRRCCDVHSRCVPTVMGEVRRGGSQRERAKGKVGRCAKRRRLCKQALLDVVVVGCGGGRCRSRRCRYRTRSVAAAAPSRRPLAVGERREVVGDARQGVPCKSVAWRFASQAAPRSQVHLHRRCALLDQLDVIVCSSPSALAAVSETIKSGCCDRAARGLELARLRCKKRRQRSARRGKPNATRPPPPPPLPKYVICSQRVQAAVPPRASYSPRQSAASSCTTIILPLPFFSPRVARATPGVLQTPLSDGDHERMVKKG</sequence>
<keyword evidence="2" id="KW-1185">Reference proteome</keyword>
<accession>A0A1I7YDQ3</accession>
<name>A0A1I7YDQ3_9BILA</name>
<feature type="compositionally biased region" description="Basic residues" evidence="1">
    <location>
        <begin position="194"/>
        <end position="205"/>
    </location>
</feature>
<protein>
    <submittedName>
        <fullName evidence="3">Uncharacterized protein</fullName>
    </submittedName>
</protein>
<dbReference type="AlphaFoldDB" id="A0A1I7YDQ3"/>
<evidence type="ECO:0000313" key="2">
    <source>
        <dbReference type="Proteomes" id="UP000095287"/>
    </source>
</evidence>
<reference evidence="3" key="1">
    <citation type="submission" date="2016-11" db="UniProtKB">
        <authorList>
            <consortium name="WormBaseParasite"/>
        </authorList>
    </citation>
    <scope>IDENTIFICATION</scope>
</reference>
<dbReference type="WBParaSite" id="L893_g15247.t1">
    <property type="protein sequence ID" value="L893_g15247.t1"/>
    <property type="gene ID" value="L893_g15247"/>
</dbReference>
<evidence type="ECO:0000256" key="1">
    <source>
        <dbReference type="SAM" id="MobiDB-lite"/>
    </source>
</evidence>
<feature type="region of interest" description="Disordered" evidence="1">
    <location>
        <begin position="194"/>
        <end position="219"/>
    </location>
</feature>
<organism evidence="2 3">
    <name type="scientific">Steinernema glaseri</name>
    <dbReference type="NCBI Taxonomy" id="37863"/>
    <lineage>
        <taxon>Eukaryota</taxon>
        <taxon>Metazoa</taxon>
        <taxon>Ecdysozoa</taxon>
        <taxon>Nematoda</taxon>
        <taxon>Chromadorea</taxon>
        <taxon>Rhabditida</taxon>
        <taxon>Tylenchina</taxon>
        <taxon>Panagrolaimomorpha</taxon>
        <taxon>Strongyloidoidea</taxon>
        <taxon>Steinernematidae</taxon>
        <taxon>Steinernema</taxon>
    </lineage>
</organism>
<dbReference type="Proteomes" id="UP000095287">
    <property type="component" value="Unplaced"/>
</dbReference>
<proteinExistence type="predicted"/>
<feature type="compositionally biased region" description="Pro residues" evidence="1">
    <location>
        <begin position="209"/>
        <end position="218"/>
    </location>
</feature>